<dbReference type="EMBL" id="JBHRXP010000009">
    <property type="protein sequence ID" value="MFC3582073.1"/>
    <property type="molecule type" value="Genomic_DNA"/>
</dbReference>
<gene>
    <name evidence="7" type="ORF">ACFONA_18030</name>
</gene>
<dbReference type="InterPro" id="IPR027385">
    <property type="entry name" value="Beta-barrel_OMP"/>
</dbReference>
<sequence length="284" mass="29835">MRNKMFFVLAGGAAALAMAAPASAQTDDAPFDGPYVGGSLGYDFQPKGGNDSIQFDRNLDGTYGDTLTLAAPQANGNTNAFQPGFCRGQANGTSAANGCRQNKDGTGYAARIGFDKQFGAIVVGAVGEFGKSEIRDSVTGFSTTPASYTFTREVDYDASARLRLGFAANKTLFYGTGGVAYAKVDHSFETSNTANAFSSSGKNDAWGYVVGGGVEQKVGSNFSVGLEYQYKTLKDDDYTVRAGNTGTTAATNPFLLGNAQGTDLQRSDDRLKSHSVRAVAAFRF</sequence>
<reference evidence="8" key="1">
    <citation type="journal article" date="2019" name="Int. J. Syst. Evol. Microbiol.">
        <title>The Global Catalogue of Microorganisms (GCM) 10K type strain sequencing project: providing services to taxonomists for standard genome sequencing and annotation.</title>
        <authorList>
            <consortium name="The Broad Institute Genomics Platform"/>
            <consortium name="The Broad Institute Genome Sequencing Center for Infectious Disease"/>
            <person name="Wu L."/>
            <person name="Ma J."/>
        </authorList>
    </citation>
    <scope>NUCLEOTIDE SEQUENCE [LARGE SCALE GENOMIC DNA]</scope>
    <source>
        <strain evidence="8">KCTC 42739</strain>
    </source>
</reference>
<evidence type="ECO:0000259" key="6">
    <source>
        <dbReference type="Pfam" id="PF13505"/>
    </source>
</evidence>
<dbReference type="Pfam" id="PF13505">
    <property type="entry name" value="OMP_b-brl"/>
    <property type="match status" value="1"/>
</dbReference>
<dbReference type="Proteomes" id="UP001595713">
    <property type="component" value="Unassembled WGS sequence"/>
</dbReference>
<keyword evidence="3" id="KW-0472">Membrane</keyword>
<evidence type="ECO:0000256" key="3">
    <source>
        <dbReference type="ARBA" id="ARBA00023136"/>
    </source>
</evidence>
<name>A0ABV7SZV9_9SPHN</name>
<feature type="domain" description="Outer membrane protein beta-barrel" evidence="6">
    <location>
        <begin position="69"/>
        <end position="239"/>
    </location>
</feature>
<protein>
    <submittedName>
        <fullName evidence="7">Outer membrane protein</fullName>
    </submittedName>
</protein>
<evidence type="ECO:0000256" key="4">
    <source>
        <dbReference type="ARBA" id="ARBA00038306"/>
    </source>
</evidence>
<evidence type="ECO:0000313" key="7">
    <source>
        <dbReference type="EMBL" id="MFC3582073.1"/>
    </source>
</evidence>
<comment type="caution">
    <text evidence="7">The sequence shown here is derived from an EMBL/GenBank/DDBJ whole genome shotgun (WGS) entry which is preliminary data.</text>
</comment>
<accession>A0ABV7SZV9</accession>
<feature type="signal peptide" evidence="5">
    <location>
        <begin position="1"/>
        <end position="24"/>
    </location>
</feature>
<proteinExistence type="inferred from homology"/>
<keyword evidence="8" id="KW-1185">Reference proteome</keyword>
<dbReference type="Gene3D" id="2.40.160.20">
    <property type="match status" value="1"/>
</dbReference>
<evidence type="ECO:0000256" key="1">
    <source>
        <dbReference type="ARBA" id="ARBA00004370"/>
    </source>
</evidence>
<comment type="similarity">
    <text evidence="4">Belongs to the Omp25/RopB family.</text>
</comment>
<feature type="chain" id="PRO_5045337354" evidence="5">
    <location>
        <begin position="25"/>
        <end position="284"/>
    </location>
</feature>
<keyword evidence="2 5" id="KW-0732">Signal</keyword>
<dbReference type="InterPro" id="IPR011250">
    <property type="entry name" value="OMP/PagP_B-barrel"/>
</dbReference>
<evidence type="ECO:0000256" key="2">
    <source>
        <dbReference type="ARBA" id="ARBA00022729"/>
    </source>
</evidence>
<dbReference type="PANTHER" id="PTHR34001:SF3">
    <property type="entry name" value="BLL7405 PROTEIN"/>
    <property type="match status" value="1"/>
</dbReference>
<dbReference type="PANTHER" id="PTHR34001">
    <property type="entry name" value="BLL7405 PROTEIN"/>
    <property type="match status" value="1"/>
</dbReference>
<evidence type="ECO:0000256" key="5">
    <source>
        <dbReference type="SAM" id="SignalP"/>
    </source>
</evidence>
<organism evidence="7 8">
    <name type="scientific">Sphingomonas hylomeconis</name>
    <dbReference type="NCBI Taxonomy" id="1395958"/>
    <lineage>
        <taxon>Bacteria</taxon>
        <taxon>Pseudomonadati</taxon>
        <taxon>Pseudomonadota</taxon>
        <taxon>Alphaproteobacteria</taxon>
        <taxon>Sphingomonadales</taxon>
        <taxon>Sphingomonadaceae</taxon>
        <taxon>Sphingomonas</taxon>
    </lineage>
</organism>
<dbReference type="SUPFAM" id="SSF56925">
    <property type="entry name" value="OMPA-like"/>
    <property type="match status" value="1"/>
</dbReference>
<dbReference type="InterPro" id="IPR051692">
    <property type="entry name" value="OMP-like"/>
</dbReference>
<evidence type="ECO:0000313" key="8">
    <source>
        <dbReference type="Proteomes" id="UP001595713"/>
    </source>
</evidence>
<comment type="subcellular location">
    <subcellularLocation>
        <location evidence="1">Membrane</location>
    </subcellularLocation>
</comment>
<dbReference type="RefSeq" id="WP_261294503.1">
    <property type="nucleotide sequence ID" value="NZ_JANQBK010000008.1"/>
</dbReference>